<feature type="domain" description="Cation/H+ exchanger transmembrane" evidence="11">
    <location>
        <begin position="37"/>
        <end position="135"/>
    </location>
</feature>
<evidence type="ECO:0000256" key="9">
    <source>
        <dbReference type="ARBA" id="ARBA00038341"/>
    </source>
</evidence>
<keyword evidence="4 10" id="KW-0812">Transmembrane</keyword>
<organism evidence="12 13">
    <name type="scientific">Phtheirospermum japonicum</name>
    <dbReference type="NCBI Taxonomy" id="374723"/>
    <lineage>
        <taxon>Eukaryota</taxon>
        <taxon>Viridiplantae</taxon>
        <taxon>Streptophyta</taxon>
        <taxon>Embryophyta</taxon>
        <taxon>Tracheophyta</taxon>
        <taxon>Spermatophyta</taxon>
        <taxon>Magnoliopsida</taxon>
        <taxon>eudicotyledons</taxon>
        <taxon>Gunneridae</taxon>
        <taxon>Pentapetalae</taxon>
        <taxon>asterids</taxon>
        <taxon>lamiids</taxon>
        <taxon>Lamiales</taxon>
        <taxon>Orobanchaceae</taxon>
        <taxon>Orobanchaceae incertae sedis</taxon>
        <taxon>Phtheirospermum</taxon>
    </lineage>
</organism>
<keyword evidence="6 10" id="KW-1133">Transmembrane helix</keyword>
<comment type="similarity">
    <text evidence="9">Belongs to the monovalent cation:proton antiporter 2 (CPA2) transporter (TC 2.A.37) family. CHX (TC 2.A.37.4) subfamily.</text>
</comment>
<evidence type="ECO:0000256" key="10">
    <source>
        <dbReference type="SAM" id="Phobius"/>
    </source>
</evidence>
<gene>
    <name evidence="12" type="ORF">PHJA_000199200</name>
</gene>
<evidence type="ECO:0000256" key="4">
    <source>
        <dbReference type="ARBA" id="ARBA00022692"/>
    </source>
</evidence>
<dbReference type="GO" id="GO:0012505">
    <property type="term" value="C:endomembrane system"/>
    <property type="evidence" value="ECO:0007669"/>
    <property type="project" value="TreeGrafter"/>
</dbReference>
<dbReference type="AlphaFoldDB" id="A0A830B6D2"/>
<dbReference type="OrthoDB" id="1731326at2759"/>
<feature type="transmembrane region" description="Helical" evidence="10">
    <location>
        <begin position="215"/>
        <end position="234"/>
    </location>
</feature>
<keyword evidence="8 10" id="KW-0472">Membrane</keyword>
<feature type="transmembrane region" description="Helical" evidence="10">
    <location>
        <begin position="76"/>
        <end position="94"/>
    </location>
</feature>
<sequence>MRPPIPLPVAINQINSRGLPFGDNPLRYSVAISLSTRLLHCLLRPVGQPLIVAQILGHQGRNLSFLAKVFPVKSRLVLDTVSSFGFMLFVFIIGVKMDISVVMRSGKKAMTVGILGFFVPPGLSGLAAFLLGNFLLLDRDVAKSLPHRICWQGYRHSRSHGVIGSGLGRTGRVAVRGGVSRDARLLVSLMLLSPFLSVSGLKVDVFCIQNLKNVGVLQLIVVVAFVGKIVGSMLPPIICRMPFRDALSLGLIINSKGIVELTILNDFKNQDVSIVGLNADILSSFKFETRNNDEMVYKENVVSSGMDVVTVARSVVNVYNLVMVGRRHGDSPIMVQLGKWNELGDLGAIGEILAASEFRGKASVLVVQQQTRLWGLKDPEESTHLRRIKL</sequence>
<feature type="transmembrane region" description="Helical" evidence="10">
    <location>
        <begin position="114"/>
        <end position="137"/>
    </location>
</feature>
<evidence type="ECO:0000259" key="11">
    <source>
        <dbReference type="Pfam" id="PF00999"/>
    </source>
</evidence>
<dbReference type="PANTHER" id="PTHR32468:SF164">
    <property type="entry name" value="OS05G0485000 PROTEIN"/>
    <property type="match status" value="1"/>
</dbReference>
<evidence type="ECO:0000256" key="8">
    <source>
        <dbReference type="ARBA" id="ARBA00023136"/>
    </source>
</evidence>
<evidence type="ECO:0000256" key="7">
    <source>
        <dbReference type="ARBA" id="ARBA00023065"/>
    </source>
</evidence>
<dbReference type="Pfam" id="PF00999">
    <property type="entry name" value="Na_H_Exchanger"/>
    <property type="match status" value="1"/>
</dbReference>
<dbReference type="InterPro" id="IPR038770">
    <property type="entry name" value="Na+/solute_symporter_sf"/>
</dbReference>
<reference evidence="12" key="1">
    <citation type="submission" date="2020-07" db="EMBL/GenBank/DDBJ databases">
        <title>Ethylene signaling mediates host invasion by parasitic plants.</title>
        <authorList>
            <person name="Yoshida S."/>
        </authorList>
    </citation>
    <scope>NUCLEOTIDE SEQUENCE</scope>
    <source>
        <strain evidence="12">Okayama</strain>
    </source>
</reference>
<feature type="transmembrane region" description="Helical" evidence="10">
    <location>
        <begin position="185"/>
        <end position="203"/>
    </location>
</feature>
<keyword evidence="3" id="KW-0633">Potassium transport</keyword>
<keyword evidence="5" id="KW-0630">Potassium</keyword>
<evidence type="ECO:0000256" key="2">
    <source>
        <dbReference type="ARBA" id="ARBA00022448"/>
    </source>
</evidence>
<keyword evidence="2" id="KW-0813">Transport</keyword>
<dbReference type="GO" id="GO:0016020">
    <property type="term" value="C:membrane"/>
    <property type="evidence" value="ECO:0007669"/>
    <property type="project" value="UniProtKB-SubCell"/>
</dbReference>
<evidence type="ECO:0000256" key="1">
    <source>
        <dbReference type="ARBA" id="ARBA00004141"/>
    </source>
</evidence>
<evidence type="ECO:0000256" key="6">
    <source>
        <dbReference type="ARBA" id="ARBA00022989"/>
    </source>
</evidence>
<dbReference type="InterPro" id="IPR006153">
    <property type="entry name" value="Cation/H_exchanger_TM"/>
</dbReference>
<accession>A0A830B6D2</accession>
<keyword evidence="13" id="KW-1185">Reference proteome</keyword>
<dbReference type="Proteomes" id="UP000653305">
    <property type="component" value="Unassembled WGS sequence"/>
</dbReference>
<evidence type="ECO:0000313" key="12">
    <source>
        <dbReference type="EMBL" id="GFP80558.1"/>
    </source>
</evidence>
<comment type="subcellular location">
    <subcellularLocation>
        <location evidence="1">Membrane</location>
        <topology evidence="1">Multi-pass membrane protein</topology>
    </subcellularLocation>
</comment>
<dbReference type="GO" id="GO:0006813">
    <property type="term" value="P:potassium ion transport"/>
    <property type="evidence" value="ECO:0007669"/>
    <property type="project" value="UniProtKB-KW"/>
</dbReference>
<dbReference type="InterPro" id="IPR050794">
    <property type="entry name" value="CPA2_transporter"/>
</dbReference>
<dbReference type="EMBL" id="BMAC01000020">
    <property type="protein sequence ID" value="GFP80558.1"/>
    <property type="molecule type" value="Genomic_DNA"/>
</dbReference>
<proteinExistence type="inferred from homology"/>
<evidence type="ECO:0000313" key="13">
    <source>
        <dbReference type="Proteomes" id="UP000653305"/>
    </source>
</evidence>
<protein>
    <submittedName>
        <fullName evidence="12">Cation/H(+) antiporter 15</fullName>
    </submittedName>
</protein>
<keyword evidence="7" id="KW-0406">Ion transport</keyword>
<evidence type="ECO:0000256" key="5">
    <source>
        <dbReference type="ARBA" id="ARBA00022958"/>
    </source>
</evidence>
<name>A0A830B6D2_9LAMI</name>
<dbReference type="GO" id="GO:0006885">
    <property type="term" value="P:regulation of pH"/>
    <property type="evidence" value="ECO:0007669"/>
    <property type="project" value="TreeGrafter"/>
</dbReference>
<comment type="caution">
    <text evidence="12">The sequence shown here is derived from an EMBL/GenBank/DDBJ whole genome shotgun (WGS) entry which is preliminary data.</text>
</comment>
<dbReference type="GO" id="GO:1902600">
    <property type="term" value="P:proton transmembrane transport"/>
    <property type="evidence" value="ECO:0007669"/>
    <property type="project" value="InterPro"/>
</dbReference>
<dbReference type="PANTHER" id="PTHR32468">
    <property type="entry name" value="CATION/H + ANTIPORTER"/>
    <property type="match status" value="1"/>
</dbReference>
<dbReference type="Gene3D" id="1.20.1530.20">
    <property type="match status" value="2"/>
</dbReference>
<dbReference type="GO" id="GO:0015297">
    <property type="term" value="F:antiporter activity"/>
    <property type="evidence" value="ECO:0007669"/>
    <property type="project" value="InterPro"/>
</dbReference>
<evidence type="ECO:0000256" key="3">
    <source>
        <dbReference type="ARBA" id="ARBA00022538"/>
    </source>
</evidence>